<reference evidence="1 2" key="1">
    <citation type="journal article" date="2018" name="ISME J.">
        <title>Endosymbiont genomes yield clues of tubeworm success.</title>
        <authorList>
            <person name="Li Y."/>
            <person name="Liles M.R."/>
            <person name="Halanych K.M."/>
        </authorList>
    </citation>
    <scope>NUCLEOTIDE SEQUENCE [LARGE SCALE GENOMIC DNA]</scope>
    <source>
        <strain evidence="1">A1462</strain>
    </source>
</reference>
<sequence length="103" mass="12068">MAVQRHLDGESPEGICISLGRTRPWLYKWLDRYDPGDPDWCLDRSRLPLSSPQRTAREIEEIVKVTRLSLYNQGLFCGAQAILWYLEEQNVQPYHLFEPSTVF</sequence>
<comment type="caution">
    <text evidence="1">The sequence shown here is derived from an EMBL/GenBank/DDBJ whole genome shotgun (WGS) entry which is preliminary data.</text>
</comment>
<dbReference type="Proteomes" id="UP000254771">
    <property type="component" value="Unassembled WGS sequence"/>
</dbReference>
<name>A0A370DCN8_9GAMM</name>
<dbReference type="AlphaFoldDB" id="A0A370DCN8"/>
<evidence type="ECO:0008006" key="3">
    <source>
        <dbReference type="Google" id="ProtNLM"/>
    </source>
</evidence>
<protein>
    <recommendedName>
        <fullName evidence="3">Helix-turn-helix domain-containing protein</fullName>
    </recommendedName>
</protein>
<evidence type="ECO:0000313" key="2">
    <source>
        <dbReference type="Proteomes" id="UP000254771"/>
    </source>
</evidence>
<dbReference type="EMBL" id="QFXE01000021">
    <property type="protein sequence ID" value="RDH81936.1"/>
    <property type="molecule type" value="Genomic_DNA"/>
</dbReference>
<proteinExistence type="predicted"/>
<evidence type="ECO:0000313" key="1">
    <source>
        <dbReference type="EMBL" id="RDH81936.1"/>
    </source>
</evidence>
<gene>
    <name evidence="1" type="ORF">DIZ78_15940</name>
</gene>
<dbReference type="SUPFAM" id="SSF46689">
    <property type="entry name" value="Homeodomain-like"/>
    <property type="match status" value="1"/>
</dbReference>
<dbReference type="InterPro" id="IPR009057">
    <property type="entry name" value="Homeodomain-like_sf"/>
</dbReference>
<dbReference type="Pfam" id="PF13384">
    <property type="entry name" value="HTH_23"/>
    <property type="match status" value="1"/>
</dbReference>
<accession>A0A370DCN8</accession>
<keyword evidence="2" id="KW-1185">Reference proteome</keyword>
<organism evidence="1 2">
    <name type="scientific">endosymbiont of Escarpia spicata</name>
    <dbReference type="NCBI Taxonomy" id="2200908"/>
    <lineage>
        <taxon>Bacteria</taxon>
        <taxon>Pseudomonadati</taxon>
        <taxon>Pseudomonadota</taxon>
        <taxon>Gammaproteobacteria</taxon>
        <taxon>sulfur-oxidizing symbionts</taxon>
    </lineage>
</organism>